<evidence type="ECO:0000256" key="5">
    <source>
        <dbReference type="ARBA" id="ARBA00022617"/>
    </source>
</evidence>
<evidence type="ECO:0000256" key="6">
    <source>
        <dbReference type="ARBA" id="ARBA00022692"/>
    </source>
</evidence>
<name>A0ABV8RTZ3_9SPHN</name>
<dbReference type="EMBL" id="JBHSDR010000008">
    <property type="protein sequence ID" value="MFC4296219.1"/>
    <property type="molecule type" value="Genomic_DNA"/>
</dbReference>
<evidence type="ECO:0000256" key="7">
    <source>
        <dbReference type="ARBA" id="ARBA00022723"/>
    </source>
</evidence>
<comment type="caution">
    <text evidence="15">The sequence shown here is derived from an EMBL/GenBank/DDBJ whole genome shotgun (WGS) entry which is preliminary data.</text>
</comment>
<dbReference type="Pfam" id="PF01292">
    <property type="entry name" value="Ni_hydr_CYTB"/>
    <property type="match status" value="1"/>
</dbReference>
<dbReference type="RefSeq" id="WP_379539719.1">
    <property type="nucleotide sequence ID" value="NZ_JBHSDR010000008.1"/>
</dbReference>
<keyword evidence="16" id="KW-1185">Reference proteome</keyword>
<organism evidence="15 16">
    <name type="scientific">Novosphingobium tardum</name>
    <dbReference type="NCBI Taxonomy" id="1538021"/>
    <lineage>
        <taxon>Bacteria</taxon>
        <taxon>Pseudomonadati</taxon>
        <taxon>Pseudomonadota</taxon>
        <taxon>Alphaproteobacteria</taxon>
        <taxon>Sphingomonadales</taxon>
        <taxon>Sphingomonadaceae</taxon>
        <taxon>Novosphingobium</taxon>
    </lineage>
</organism>
<sequence length="185" mass="20061">MNPSPRYSLGAIILHWLMAILIIANVVIALSVEGLPKPEAMYWMGIHKANGITVLLLAVVRIFWRVTHPAPPFPATMKPWEITLARITHTAFYFLIVAIPLTGWLFVSKASGGKPIDMYGLFNFPGFPFAPDRDVAEQVAGIHEVLGLGTLGLLALHVAGAAKHMFTDGFVRMIPGRAAATPGPN</sequence>
<evidence type="ECO:0000256" key="4">
    <source>
        <dbReference type="ARBA" id="ARBA00022475"/>
    </source>
</evidence>
<keyword evidence="6 13" id="KW-0812">Transmembrane</keyword>
<keyword evidence="8" id="KW-0249">Electron transport</keyword>
<comment type="similarity">
    <text evidence="12">Belongs to the cytochrome b561 family.</text>
</comment>
<evidence type="ECO:0000256" key="3">
    <source>
        <dbReference type="ARBA" id="ARBA00022448"/>
    </source>
</evidence>
<comment type="cofactor">
    <cofactor evidence="1">
        <name>heme b</name>
        <dbReference type="ChEBI" id="CHEBI:60344"/>
    </cofactor>
</comment>
<feature type="transmembrane region" description="Helical" evidence="13">
    <location>
        <begin position="42"/>
        <end position="64"/>
    </location>
</feature>
<dbReference type="InterPro" id="IPR052168">
    <property type="entry name" value="Cytochrome_b561_oxidase"/>
</dbReference>
<evidence type="ECO:0000313" key="15">
    <source>
        <dbReference type="EMBL" id="MFC4296219.1"/>
    </source>
</evidence>
<evidence type="ECO:0000256" key="9">
    <source>
        <dbReference type="ARBA" id="ARBA00022989"/>
    </source>
</evidence>
<reference evidence="16" key="1">
    <citation type="journal article" date="2019" name="Int. J. Syst. Evol. Microbiol.">
        <title>The Global Catalogue of Microorganisms (GCM) 10K type strain sequencing project: providing services to taxonomists for standard genome sequencing and annotation.</title>
        <authorList>
            <consortium name="The Broad Institute Genomics Platform"/>
            <consortium name="The Broad Institute Genome Sequencing Center for Infectious Disease"/>
            <person name="Wu L."/>
            <person name="Ma J."/>
        </authorList>
    </citation>
    <scope>NUCLEOTIDE SEQUENCE [LARGE SCALE GENOMIC DNA]</scope>
    <source>
        <strain evidence="16">CGMCC 1.12989</strain>
    </source>
</reference>
<evidence type="ECO:0000256" key="13">
    <source>
        <dbReference type="SAM" id="Phobius"/>
    </source>
</evidence>
<keyword evidence="7" id="KW-0479">Metal-binding</keyword>
<keyword evidence="3" id="KW-0813">Transport</keyword>
<feature type="transmembrane region" description="Helical" evidence="13">
    <location>
        <begin position="84"/>
        <end position="107"/>
    </location>
</feature>
<evidence type="ECO:0000256" key="8">
    <source>
        <dbReference type="ARBA" id="ARBA00022982"/>
    </source>
</evidence>
<evidence type="ECO:0000256" key="12">
    <source>
        <dbReference type="ARBA" id="ARBA00037975"/>
    </source>
</evidence>
<dbReference type="InterPro" id="IPR011577">
    <property type="entry name" value="Cyt_b561_bac/Ni-Hgenase"/>
</dbReference>
<comment type="subcellular location">
    <subcellularLocation>
        <location evidence="2">Cell membrane</location>
        <topology evidence="2">Multi-pass membrane protein</topology>
    </subcellularLocation>
</comment>
<keyword evidence="5" id="KW-0349">Heme</keyword>
<keyword evidence="11 13" id="KW-0472">Membrane</keyword>
<dbReference type="InterPro" id="IPR016174">
    <property type="entry name" value="Di-haem_cyt_TM"/>
</dbReference>
<evidence type="ECO:0000256" key="10">
    <source>
        <dbReference type="ARBA" id="ARBA00023004"/>
    </source>
</evidence>
<keyword evidence="10" id="KW-0408">Iron</keyword>
<dbReference type="SUPFAM" id="SSF81342">
    <property type="entry name" value="Transmembrane di-heme cytochromes"/>
    <property type="match status" value="1"/>
</dbReference>
<feature type="transmembrane region" description="Helical" evidence="13">
    <location>
        <begin position="12"/>
        <end position="30"/>
    </location>
</feature>
<feature type="domain" description="Cytochrome b561 bacterial/Ni-hydrogenase" evidence="14">
    <location>
        <begin position="6"/>
        <end position="176"/>
    </location>
</feature>
<dbReference type="Proteomes" id="UP001595828">
    <property type="component" value="Unassembled WGS sequence"/>
</dbReference>
<evidence type="ECO:0000313" key="16">
    <source>
        <dbReference type="Proteomes" id="UP001595828"/>
    </source>
</evidence>
<proteinExistence type="inferred from homology"/>
<evidence type="ECO:0000256" key="11">
    <source>
        <dbReference type="ARBA" id="ARBA00023136"/>
    </source>
</evidence>
<protein>
    <submittedName>
        <fullName evidence="15">Cytochrome b</fullName>
    </submittedName>
</protein>
<evidence type="ECO:0000256" key="2">
    <source>
        <dbReference type="ARBA" id="ARBA00004651"/>
    </source>
</evidence>
<evidence type="ECO:0000256" key="1">
    <source>
        <dbReference type="ARBA" id="ARBA00001970"/>
    </source>
</evidence>
<dbReference type="PANTHER" id="PTHR30529">
    <property type="entry name" value="CYTOCHROME B561"/>
    <property type="match status" value="1"/>
</dbReference>
<keyword evidence="9 13" id="KW-1133">Transmembrane helix</keyword>
<gene>
    <name evidence="15" type="ORF">ACFO0A_14275</name>
</gene>
<dbReference type="PANTHER" id="PTHR30529:SF1">
    <property type="entry name" value="CYTOCHROME B561 HOMOLOG 2"/>
    <property type="match status" value="1"/>
</dbReference>
<accession>A0ABV8RTZ3</accession>
<dbReference type="Gene3D" id="1.20.950.20">
    <property type="entry name" value="Transmembrane di-heme cytochromes, Chain C"/>
    <property type="match status" value="1"/>
</dbReference>
<keyword evidence="4" id="KW-1003">Cell membrane</keyword>
<evidence type="ECO:0000259" key="14">
    <source>
        <dbReference type="Pfam" id="PF01292"/>
    </source>
</evidence>